<dbReference type="InterPro" id="IPR011010">
    <property type="entry name" value="DNA_brk_join_enz"/>
</dbReference>
<dbReference type="PANTHER" id="PTHR30349">
    <property type="entry name" value="PHAGE INTEGRASE-RELATED"/>
    <property type="match status" value="1"/>
</dbReference>
<evidence type="ECO:0000259" key="10">
    <source>
        <dbReference type="PROSITE" id="PS51898"/>
    </source>
</evidence>
<keyword evidence="13" id="KW-1185">Reference proteome</keyword>
<reference evidence="13" key="1">
    <citation type="journal article" date="2011" name="MBio">
        <title>Novel metabolic attributes of the genus Cyanothece, comprising a group of unicellular nitrogen-fixing Cyanobacteria.</title>
        <authorList>
            <person name="Bandyopadhyay A."/>
            <person name="Elvitigala T."/>
            <person name="Welsh E."/>
            <person name="Stockel J."/>
            <person name="Liberton M."/>
            <person name="Min H."/>
            <person name="Sherman L.A."/>
            <person name="Pakrasi H.B."/>
        </authorList>
    </citation>
    <scope>NUCLEOTIDE SEQUENCE [LARGE SCALE GENOMIC DNA]</scope>
    <source>
        <strain evidence="13">PCC 7822</strain>
        <plasmid evidence="13">Cy782201</plasmid>
    </source>
</reference>
<accession>E0ULG2</accession>
<dbReference type="Pfam" id="PF13495">
    <property type="entry name" value="Phage_int_SAM_4"/>
    <property type="match status" value="1"/>
</dbReference>
<dbReference type="InterPro" id="IPR013762">
    <property type="entry name" value="Integrase-like_cat_sf"/>
</dbReference>
<dbReference type="Gene3D" id="1.10.443.10">
    <property type="entry name" value="Intergrase catalytic core"/>
    <property type="match status" value="1"/>
</dbReference>
<dbReference type="CDD" id="cd01194">
    <property type="entry name" value="INT_C_like_4"/>
    <property type="match status" value="1"/>
</dbReference>
<evidence type="ECO:0000256" key="6">
    <source>
        <dbReference type="ARBA" id="ARBA00023125"/>
    </source>
</evidence>
<dbReference type="GO" id="GO:0015074">
    <property type="term" value="P:DNA integration"/>
    <property type="evidence" value="ECO:0007669"/>
    <property type="project" value="UniProtKB-KW"/>
</dbReference>
<dbReference type="HOGENOM" id="CLU_027562_9_6_3"/>
<feature type="domain" description="Tyr recombinase" evidence="10">
    <location>
        <begin position="120"/>
        <end position="331"/>
    </location>
</feature>
<dbReference type="Proteomes" id="UP000008206">
    <property type="component" value="Plasmid Cy782201"/>
</dbReference>
<evidence type="ECO:0000313" key="12">
    <source>
        <dbReference type="EMBL" id="ADN17792.1"/>
    </source>
</evidence>
<evidence type="ECO:0000256" key="9">
    <source>
        <dbReference type="PROSITE-ProRule" id="PRU01248"/>
    </source>
</evidence>
<dbReference type="GO" id="GO:0051301">
    <property type="term" value="P:cell division"/>
    <property type="evidence" value="ECO:0007669"/>
    <property type="project" value="UniProtKB-KW"/>
</dbReference>
<evidence type="ECO:0000256" key="1">
    <source>
        <dbReference type="ARBA" id="ARBA00004496"/>
    </source>
</evidence>
<dbReference type="Gene3D" id="1.10.150.130">
    <property type="match status" value="1"/>
</dbReference>
<dbReference type="KEGG" id="cyj:Cyan7822_5938"/>
<keyword evidence="7" id="KW-0233">DNA recombination</keyword>
<dbReference type="InterPro" id="IPR004107">
    <property type="entry name" value="Integrase_SAM-like_N"/>
</dbReference>
<keyword evidence="2" id="KW-0963">Cytoplasm</keyword>
<dbReference type="GO" id="GO:0006310">
    <property type="term" value="P:DNA recombination"/>
    <property type="evidence" value="ECO:0007669"/>
    <property type="project" value="UniProtKB-KW"/>
</dbReference>
<evidence type="ECO:0000256" key="2">
    <source>
        <dbReference type="ARBA" id="ARBA00022490"/>
    </source>
</evidence>
<dbReference type="PANTHER" id="PTHR30349:SF77">
    <property type="entry name" value="TYROSINE RECOMBINASE XERC"/>
    <property type="match status" value="1"/>
</dbReference>
<evidence type="ECO:0000256" key="7">
    <source>
        <dbReference type="ARBA" id="ARBA00023172"/>
    </source>
</evidence>
<protein>
    <submittedName>
        <fullName evidence="12">Integrase family protein</fullName>
    </submittedName>
</protein>
<evidence type="ECO:0000313" key="13">
    <source>
        <dbReference type="Proteomes" id="UP000008206"/>
    </source>
</evidence>
<name>E0ULG2_GLOV7</name>
<evidence type="ECO:0000256" key="4">
    <source>
        <dbReference type="ARBA" id="ARBA00022829"/>
    </source>
</evidence>
<keyword evidence="3" id="KW-0132">Cell division</keyword>
<keyword evidence="4" id="KW-0159">Chromosome partition</keyword>
<dbReference type="InterPro" id="IPR050090">
    <property type="entry name" value="Tyrosine_recombinase_XerCD"/>
</dbReference>
<gene>
    <name evidence="12" type="ordered locus">Cyan7822_5938</name>
</gene>
<sequence length="338" mass="38180">MLSFFPTPPDETGSLFDPIEHLNIANGNPADDTLKTYSAALKQFLTWCKIKAISPMCATEGTICSYRQYLLKTKKYKPASVALKLTVVRRFYTMATKQGFIAANPATDVKPPTQSYDPATHNNYLDLTEAKQLIESLPNDDSLPSLRDRALIEIMVWQGCRTVELYRLNVGDIIKRNEDLGLNVQGKRSRRIVPLTPDLAQLLQKYLKARKKAGEILKADTPLFTSLTRNKGSRLTRRSIARIVDKYLKINGWKNNNLDEHQVDHDDFDDLFICSPRKLSAHSLRHTCGTLALWAGVSLRQVQDLLGHRDPETTALYAHAGDRWRYNPALAIRNAMGV</sequence>
<dbReference type="PROSITE" id="PS51898">
    <property type="entry name" value="TYR_RECOMBINASE"/>
    <property type="match status" value="1"/>
</dbReference>
<dbReference type="RefSeq" id="WP_013334542.1">
    <property type="nucleotide sequence ID" value="NC_014533.1"/>
</dbReference>
<dbReference type="InterPro" id="IPR010998">
    <property type="entry name" value="Integrase_recombinase_N"/>
</dbReference>
<evidence type="ECO:0000256" key="8">
    <source>
        <dbReference type="ARBA" id="ARBA00023306"/>
    </source>
</evidence>
<keyword evidence="6 9" id="KW-0238">DNA-binding</keyword>
<keyword evidence="8" id="KW-0131">Cell cycle</keyword>
<keyword evidence="5" id="KW-0229">DNA integration</keyword>
<evidence type="ECO:0000256" key="5">
    <source>
        <dbReference type="ARBA" id="ARBA00022908"/>
    </source>
</evidence>
<dbReference type="InterPro" id="IPR044068">
    <property type="entry name" value="CB"/>
</dbReference>
<dbReference type="GO" id="GO:0007059">
    <property type="term" value="P:chromosome segregation"/>
    <property type="evidence" value="ECO:0007669"/>
    <property type="project" value="UniProtKB-KW"/>
</dbReference>
<comment type="subcellular location">
    <subcellularLocation>
        <location evidence="1">Cytoplasm</location>
    </subcellularLocation>
</comment>
<proteinExistence type="predicted"/>
<dbReference type="EMBL" id="CP002199">
    <property type="protein sequence ID" value="ADN17792.1"/>
    <property type="molecule type" value="Genomic_DNA"/>
</dbReference>
<dbReference type="PROSITE" id="PS51900">
    <property type="entry name" value="CB"/>
    <property type="match status" value="1"/>
</dbReference>
<evidence type="ECO:0000259" key="11">
    <source>
        <dbReference type="PROSITE" id="PS51900"/>
    </source>
</evidence>
<keyword evidence="12" id="KW-0614">Plasmid</keyword>
<dbReference type="InterPro" id="IPR002104">
    <property type="entry name" value="Integrase_catalytic"/>
</dbReference>
<geneLocation type="plasmid" evidence="12 13">
    <name>Cy782201</name>
</geneLocation>
<evidence type="ECO:0000256" key="3">
    <source>
        <dbReference type="ARBA" id="ARBA00022618"/>
    </source>
</evidence>
<dbReference type="GO" id="GO:0005737">
    <property type="term" value="C:cytoplasm"/>
    <property type="evidence" value="ECO:0007669"/>
    <property type="project" value="UniProtKB-SubCell"/>
</dbReference>
<dbReference type="Pfam" id="PF00589">
    <property type="entry name" value="Phage_integrase"/>
    <property type="match status" value="1"/>
</dbReference>
<organism evidence="12 13">
    <name type="scientific">Gloeothece verrucosa (strain PCC 7822)</name>
    <name type="common">Cyanothece sp. (strain PCC 7822)</name>
    <dbReference type="NCBI Taxonomy" id="497965"/>
    <lineage>
        <taxon>Bacteria</taxon>
        <taxon>Bacillati</taxon>
        <taxon>Cyanobacteriota</taxon>
        <taxon>Cyanophyceae</taxon>
        <taxon>Oscillatoriophycideae</taxon>
        <taxon>Chroococcales</taxon>
        <taxon>Aphanothecaceae</taxon>
        <taxon>Gloeothece</taxon>
        <taxon>Gloeothece verrucosa</taxon>
    </lineage>
</organism>
<dbReference type="OrthoDB" id="283809at2"/>
<dbReference type="SUPFAM" id="SSF56349">
    <property type="entry name" value="DNA breaking-rejoining enzymes"/>
    <property type="match status" value="1"/>
</dbReference>
<feature type="domain" description="Core-binding (CB)" evidence="11">
    <location>
        <begin position="13"/>
        <end position="96"/>
    </location>
</feature>
<dbReference type="AlphaFoldDB" id="E0ULG2"/>
<dbReference type="GO" id="GO:0003677">
    <property type="term" value="F:DNA binding"/>
    <property type="evidence" value="ECO:0007669"/>
    <property type="project" value="UniProtKB-UniRule"/>
</dbReference>